<dbReference type="EMBL" id="JAGHQM010000022">
    <property type="protein sequence ID" value="KAH0566239.1"/>
    <property type="molecule type" value="Genomic_DNA"/>
</dbReference>
<protein>
    <recommendedName>
        <fullName evidence="3">Putative gamma-glutamylcyclotransferase</fullName>
    </recommendedName>
</protein>
<keyword evidence="2" id="KW-0808">Transferase</keyword>
<gene>
    <name evidence="5" type="ORF">GP486_000360</name>
</gene>
<comment type="caution">
    <text evidence="5">The sequence shown here is derived from an EMBL/GenBank/DDBJ whole genome shotgun (WGS) entry which is preliminary data.</text>
</comment>
<comment type="similarity">
    <text evidence="1">Belongs to the gamma-glutamylcyclotransferase family.</text>
</comment>
<dbReference type="InterPro" id="IPR009288">
    <property type="entry name" value="AIG2-like_dom"/>
</dbReference>
<dbReference type="PANTHER" id="PTHR31544:SF4">
    <property type="entry name" value="GAMMA-GLUTAMYLCYCLOTRANSFERASE-RELATED"/>
    <property type="match status" value="1"/>
</dbReference>
<evidence type="ECO:0000256" key="3">
    <source>
        <dbReference type="ARBA" id="ARBA00030602"/>
    </source>
</evidence>
<keyword evidence="6" id="KW-1185">Reference proteome</keyword>
<name>A0A9P8LJ42_9PEZI</name>
<evidence type="ECO:0000256" key="1">
    <source>
        <dbReference type="ARBA" id="ARBA00008861"/>
    </source>
</evidence>
<dbReference type="Pfam" id="PF06094">
    <property type="entry name" value="GGACT"/>
    <property type="match status" value="1"/>
</dbReference>
<dbReference type="AlphaFoldDB" id="A0A9P8LJ42"/>
<dbReference type="InterPro" id="IPR036568">
    <property type="entry name" value="GGCT-like_sf"/>
</dbReference>
<dbReference type="CDD" id="cd06661">
    <property type="entry name" value="GGCT_like"/>
    <property type="match status" value="1"/>
</dbReference>
<evidence type="ECO:0000313" key="5">
    <source>
        <dbReference type="EMBL" id="KAH0566239.1"/>
    </source>
</evidence>
<dbReference type="SUPFAM" id="SSF110857">
    <property type="entry name" value="Gamma-glutamyl cyclotransferase-like"/>
    <property type="match status" value="1"/>
</dbReference>
<reference evidence="5" key="1">
    <citation type="submission" date="2021-03" db="EMBL/GenBank/DDBJ databases">
        <title>Comparative genomics and phylogenomic investigation of the class Geoglossomycetes provide insights into ecological specialization and systematics.</title>
        <authorList>
            <person name="Melie T."/>
            <person name="Pirro S."/>
            <person name="Miller A.N."/>
            <person name="Quandt A."/>
        </authorList>
    </citation>
    <scope>NUCLEOTIDE SEQUENCE</scope>
    <source>
        <strain evidence="5">CAQ_001_2017</strain>
    </source>
</reference>
<feature type="domain" description="Gamma-glutamylcyclotransferase AIG2-like" evidence="4">
    <location>
        <begin position="38"/>
        <end position="139"/>
    </location>
</feature>
<proteinExistence type="inferred from homology"/>
<dbReference type="Proteomes" id="UP000750711">
    <property type="component" value="Unassembled WGS sequence"/>
</dbReference>
<evidence type="ECO:0000313" key="6">
    <source>
        <dbReference type="Proteomes" id="UP000750711"/>
    </source>
</evidence>
<accession>A0A9P8LJ42</accession>
<dbReference type="InterPro" id="IPR045038">
    <property type="entry name" value="AIG2-like"/>
</dbReference>
<evidence type="ECO:0000256" key="2">
    <source>
        <dbReference type="ARBA" id="ARBA00022679"/>
    </source>
</evidence>
<evidence type="ECO:0000259" key="4">
    <source>
        <dbReference type="Pfam" id="PF06094"/>
    </source>
</evidence>
<organism evidence="5 6">
    <name type="scientific">Trichoglossum hirsutum</name>
    <dbReference type="NCBI Taxonomy" id="265104"/>
    <lineage>
        <taxon>Eukaryota</taxon>
        <taxon>Fungi</taxon>
        <taxon>Dikarya</taxon>
        <taxon>Ascomycota</taxon>
        <taxon>Pezizomycotina</taxon>
        <taxon>Geoglossomycetes</taxon>
        <taxon>Geoglossales</taxon>
        <taxon>Geoglossaceae</taxon>
        <taxon>Trichoglossum</taxon>
    </lineage>
</organism>
<dbReference type="InterPro" id="IPR013024">
    <property type="entry name" value="GGCT-like"/>
</dbReference>
<dbReference type="PANTHER" id="PTHR31544">
    <property type="entry name" value="AIG2-LIKE PROTEIN D"/>
    <property type="match status" value="1"/>
</dbReference>
<sequence>MSDKENMPLSIMARKFLAYNKEQHSHPPNPEIFRKELYFFYGTLTDPATLAKVLNLPNQPVLRPAKIVGYRCMLWGPYPALTDDRFRGTVHGVVYEVQSPEERKLLESYETDRYENRACRIVLEDDTKVVGRTFRWKGKIEDLVEGVFDLKGWQTDNSESPYVIFERDIPLGLDDNEDLKLARKHAKAARRYLQSSPRYLLEGVRERRTFGDGSFLAEDNVAWDGDETVALNEDSE</sequence>
<dbReference type="GO" id="GO:0016740">
    <property type="term" value="F:transferase activity"/>
    <property type="evidence" value="ECO:0007669"/>
    <property type="project" value="UniProtKB-KW"/>
</dbReference>
<dbReference type="Gene3D" id="3.10.490.10">
    <property type="entry name" value="Gamma-glutamyl cyclotransferase-like"/>
    <property type="match status" value="1"/>
</dbReference>